<dbReference type="OrthoDB" id="2236502at2"/>
<dbReference type="AlphaFoldDB" id="A0A8J3AES2"/>
<dbReference type="RefSeq" id="WP_087997750.1">
    <property type="nucleotide sequence ID" value="NZ_BMHB01000001.1"/>
</dbReference>
<keyword evidence="2" id="KW-1185">Reference proteome</keyword>
<comment type="caution">
    <text evidence="1">The sequence shown here is derived from an EMBL/GenBank/DDBJ whole genome shotgun (WGS) entry which is preliminary data.</text>
</comment>
<reference evidence="2" key="1">
    <citation type="journal article" date="2019" name="Int. J. Syst. Evol. Microbiol.">
        <title>The Global Catalogue of Microorganisms (GCM) 10K type strain sequencing project: providing services to taxonomists for standard genome sequencing and annotation.</title>
        <authorList>
            <consortium name="The Broad Institute Genomics Platform"/>
            <consortium name="The Broad Institute Genome Sequencing Center for Infectious Disease"/>
            <person name="Wu L."/>
            <person name="Ma J."/>
        </authorList>
    </citation>
    <scope>NUCLEOTIDE SEQUENCE [LARGE SCALE GENOMIC DNA]</scope>
    <source>
        <strain evidence="2">CGMCC 1.14993</strain>
    </source>
</reference>
<accession>A0A8J3AES2</accession>
<evidence type="ECO:0000313" key="1">
    <source>
        <dbReference type="EMBL" id="GGI12595.1"/>
    </source>
</evidence>
<evidence type="ECO:0000313" key="2">
    <source>
        <dbReference type="Proteomes" id="UP000626244"/>
    </source>
</evidence>
<dbReference type="EMBL" id="BMHB01000001">
    <property type="protein sequence ID" value="GGI12595.1"/>
    <property type="molecule type" value="Genomic_DNA"/>
</dbReference>
<dbReference type="Proteomes" id="UP000626244">
    <property type="component" value="Unassembled WGS sequence"/>
</dbReference>
<gene>
    <name evidence="1" type="ORF">GCM10007380_13700</name>
</gene>
<protein>
    <submittedName>
        <fullName evidence="1">Uncharacterized protein</fullName>
    </submittedName>
</protein>
<name>A0A8J3AES2_9BACI</name>
<proteinExistence type="predicted"/>
<sequence>MYTDYSKKIQSNIIYLHQLRVEGIKNAKKIIGKSLFLEDIYFLSLVDKCLRLTDGFLKMIESRNLTCSGFMLRIQLDICMRTYAIFIAEDKDKVQKSIFSNKYQLNKLKSEEGVKMTDGYLSGRLNEIDPTFKEVYKNTSGYIHHSEQAFYSINRSDTVFSNQIAFDIGHELPHSFDKILNECIEAFNYFVEFFYKLLDPVIKSKEKFDNENQ</sequence>
<organism evidence="1 2">
    <name type="scientific">Gottfriedia solisilvae</name>
    <dbReference type="NCBI Taxonomy" id="1516104"/>
    <lineage>
        <taxon>Bacteria</taxon>
        <taxon>Bacillati</taxon>
        <taxon>Bacillota</taxon>
        <taxon>Bacilli</taxon>
        <taxon>Bacillales</taxon>
        <taxon>Bacillaceae</taxon>
        <taxon>Gottfriedia</taxon>
    </lineage>
</organism>